<organism evidence="1 2">
    <name type="scientific">Fusarium oxysporum f. sp. cepae</name>
    <dbReference type="NCBI Taxonomy" id="396571"/>
    <lineage>
        <taxon>Eukaryota</taxon>
        <taxon>Fungi</taxon>
        <taxon>Dikarya</taxon>
        <taxon>Ascomycota</taxon>
        <taxon>Pezizomycotina</taxon>
        <taxon>Sordariomycetes</taxon>
        <taxon>Hypocreomycetidae</taxon>
        <taxon>Hypocreales</taxon>
        <taxon>Nectriaceae</taxon>
        <taxon>Fusarium</taxon>
        <taxon>Fusarium oxysporum species complex</taxon>
    </lineage>
</organism>
<gene>
    <name evidence="1" type="ORF">BFJ65_g17873</name>
</gene>
<name>A0A3L6MSS0_FUSOX</name>
<dbReference type="EMBL" id="MRCU01000017">
    <property type="protein sequence ID" value="RKK07136.1"/>
    <property type="molecule type" value="Genomic_DNA"/>
</dbReference>
<evidence type="ECO:0000313" key="1">
    <source>
        <dbReference type="EMBL" id="RKK07136.1"/>
    </source>
</evidence>
<dbReference type="AlphaFoldDB" id="A0A3L6MSS0"/>
<dbReference type="Proteomes" id="UP000270866">
    <property type="component" value="Unassembled WGS sequence"/>
</dbReference>
<sequence>METWQLVRAVPTQRSIAPPHEMCDIQEKATWVTDPNCTNTMKMVMPSVEVLWVMVQSIFR</sequence>
<comment type="caution">
    <text evidence="1">The sequence shown here is derived from an EMBL/GenBank/DDBJ whole genome shotgun (WGS) entry which is preliminary data.</text>
</comment>
<protein>
    <submittedName>
        <fullName evidence="1">Uncharacterized protein</fullName>
    </submittedName>
</protein>
<accession>A0A3L6MSS0</accession>
<proteinExistence type="predicted"/>
<reference evidence="1 2" key="1">
    <citation type="journal article" date="2018" name="Sci. Rep.">
        <title>Characterisation of pathogen-specific regions and novel effector candidates in Fusarium oxysporum f. sp. cepae.</title>
        <authorList>
            <person name="Armitage A.D."/>
            <person name="Taylor A."/>
            <person name="Sobczyk M.K."/>
            <person name="Baxter L."/>
            <person name="Greenfield B.P."/>
            <person name="Bates H.J."/>
            <person name="Wilson F."/>
            <person name="Jackson A.C."/>
            <person name="Ott S."/>
            <person name="Harrison R.J."/>
            <person name="Clarkson J.P."/>
        </authorList>
    </citation>
    <scope>NUCLEOTIDE SEQUENCE [LARGE SCALE GENOMIC DNA]</scope>
    <source>
        <strain evidence="1 2">FoC_Fus2</strain>
    </source>
</reference>
<evidence type="ECO:0000313" key="2">
    <source>
        <dbReference type="Proteomes" id="UP000270866"/>
    </source>
</evidence>